<dbReference type="InterPro" id="IPR023376">
    <property type="entry name" value="YqcC-like_dom"/>
</dbReference>
<dbReference type="PANTHER" id="PTHR39586">
    <property type="entry name" value="CYTOPLASMIC PROTEIN-RELATED"/>
    <property type="match status" value="1"/>
</dbReference>
<reference evidence="2" key="1">
    <citation type="submission" date="2022-11" db="EMBL/GenBank/DDBJ databases">
        <title>Larsenimonas rhizosphaerae sp. nov., isolated from a tidal mudflat.</title>
        <authorList>
            <person name="Lee S.D."/>
            <person name="Kim I.S."/>
        </authorList>
    </citation>
    <scope>NUCLEOTIDE SEQUENCE</scope>
    <source>
        <strain evidence="2">GH2-1</strain>
    </source>
</reference>
<keyword evidence="3" id="KW-1185">Reference proteome</keyword>
<sequence length="108" mass="12084">MSQSEAMQQAMRELEAAMKAADVWKQEVPQPQAFMSREPFCVDTMSLPQWLRYVLLARLQALIDAGTAFPSPSSIAPAAELYLKEYPTGKRLPLIQALERIDGIMNDA</sequence>
<protein>
    <submittedName>
        <fullName evidence="2">YqcC family protein</fullName>
    </submittedName>
</protein>
<dbReference type="RefSeq" id="WP_250939512.1">
    <property type="nucleotide sequence ID" value="NZ_JAMLJK010000005.1"/>
</dbReference>
<gene>
    <name evidence="2" type="ORF">OQ287_10520</name>
</gene>
<dbReference type="InterPro" id="IPR036814">
    <property type="entry name" value="YqcC-like_sf"/>
</dbReference>
<dbReference type="Proteomes" id="UP001165678">
    <property type="component" value="Unassembled WGS sequence"/>
</dbReference>
<dbReference type="GO" id="GO:0044010">
    <property type="term" value="P:single-species biofilm formation"/>
    <property type="evidence" value="ECO:0007669"/>
    <property type="project" value="TreeGrafter"/>
</dbReference>
<dbReference type="AlphaFoldDB" id="A0AA41ZHA9"/>
<organism evidence="2 3">
    <name type="scientific">Larsenimonas rhizosphaerae</name>
    <dbReference type="NCBI Taxonomy" id="2944682"/>
    <lineage>
        <taxon>Bacteria</taxon>
        <taxon>Pseudomonadati</taxon>
        <taxon>Pseudomonadota</taxon>
        <taxon>Gammaproteobacteria</taxon>
        <taxon>Oceanospirillales</taxon>
        <taxon>Halomonadaceae</taxon>
        <taxon>Larsenimonas</taxon>
    </lineage>
</organism>
<evidence type="ECO:0000313" key="2">
    <source>
        <dbReference type="EMBL" id="MCX2524671.1"/>
    </source>
</evidence>
<dbReference type="PANTHER" id="PTHR39586:SF1">
    <property type="entry name" value="CYTOPLASMIC PROTEIN"/>
    <property type="match status" value="1"/>
</dbReference>
<feature type="domain" description="YqcC-like" evidence="1">
    <location>
        <begin position="7"/>
        <end position="102"/>
    </location>
</feature>
<comment type="caution">
    <text evidence="2">The sequence shown here is derived from an EMBL/GenBank/DDBJ whole genome shotgun (WGS) entry which is preliminary data.</text>
</comment>
<dbReference type="Gene3D" id="1.20.1440.40">
    <property type="entry name" value="YqcC-like"/>
    <property type="match status" value="1"/>
</dbReference>
<accession>A0AA41ZHA9</accession>
<dbReference type="SUPFAM" id="SSF158452">
    <property type="entry name" value="YqcC-like"/>
    <property type="match status" value="1"/>
</dbReference>
<dbReference type="Pfam" id="PF04287">
    <property type="entry name" value="DUF446"/>
    <property type="match status" value="1"/>
</dbReference>
<evidence type="ECO:0000313" key="3">
    <source>
        <dbReference type="Proteomes" id="UP001165678"/>
    </source>
</evidence>
<evidence type="ECO:0000259" key="1">
    <source>
        <dbReference type="Pfam" id="PF04287"/>
    </source>
</evidence>
<dbReference type="InterPro" id="IPR007384">
    <property type="entry name" value="UCP006257"/>
</dbReference>
<dbReference type="EMBL" id="JAPIVE010000003">
    <property type="protein sequence ID" value="MCX2524671.1"/>
    <property type="molecule type" value="Genomic_DNA"/>
</dbReference>
<proteinExistence type="predicted"/>
<name>A0AA41ZHA9_9GAMM</name>